<organism evidence="2 3">
    <name type="scientific">Microbacterium bovistercoris</name>
    <dbReference type="NCBI Taxonomy" id="2293570"/>
    <lineage>
        <taxon>Bacteria</taxon>
        <taxon>Bacillati</taxon>
        <taxon>Actinomycetota</taxon>
        <taxon>Actinomycetes</taxon>
        <taxon>Micrococcales</taxon>
        <taxon>Microbacteriaceae</taxon>
        <taxon>Microbacterium</taxon>
    </lineage>
</organism>
<keyword evidence="1" id="KW-0732">Signal</keyword>
<protein>
    <submittedName>
        <fullName evidence="2">Uncharacterized protein</fullName>
    </submittedName>
</protein>
<dbReference type="Proteomes" id="UP000262172">
    <property type="component" value="Unassembled WGS sequence"/>
</dbReference>
<sequence length="315" mass="31410">MSHRRALRSFIAVVTLTLAALVAPAVANADDDPPTVLPEPTAMTAVASSVPDLVDGLGTLPAGAAPPVLTSVDTSFLVTVSLTDAGMPASFPASTPVTFAANGGGTVMVHGDAAIPAGQATTTFELTYSEPTTALTVTVAAGGLTASTGSFPVELTLAVLAHDDASLLNGTAGSDGAACATVDAQHPMCALISLPAGAGGDVAVSLGVCADAACGENALVTQVLADLDDLYTRDAPAKMTIVCDKSLCGSGGVAHYRALWSTTAIGELVTTPACPAKGVIGDGQDFCTDQRASTRDRAGDLRLVVLFLTDVRGTI</sequence>
<evidence type="ECO:0000313" key="3">
    <source>
        <dbReference type="Proteomes" id="UP000262172"/>
    </source>
</evidence>
<dbReference type="RefSeq" id="WP_116240716.1">
    <property type="nucleotide sequence ID" value="NZ_QUAB01000014.1"/>
</dbReference>
<keyword evidence="3" id="KW-1185">Reference proteome</keyword>
<evidence type="ECO:0000256" key="1">
    <source>
        <dbReference type="SAM" id="SignalP"/>
    </source>
</evidence>
<evidence type="ECO:0000313" key="2">
    <source>
        <dbReference type="EMBL" id="REJ07802.1"/>
    </source>
</evidence>
<reference evidence="2 3" key="1">
    <citation type="submission" date="2018-08" db="EMBL/GenBank/DDBJ databases">
        <title>Isolation, diversity and antifungal activity of Actinobacteria from cow dung.</title>
        <authorList>
            <person name="Ling L."/>
        </authorList>
    </citation>
    <scope>NUCLEOTIDE SEQUENCE [LARGE SCALE GENOMIC DNA]</scope>
    <source>
        <strain evidence="2 3">NEAU-LLE</strain>
    </source>
</reference>
<accession>A0A371NY62</accession>
<feature type="chain" id="PRO_5016737575" evidence="1">
    <location>
        <begin position="30"/>
        <end position="315"/>
    </location>
</feature>
<feature type="signal peptide" evidence="1">
    <location>
        <begin position="1"/>
        <end position="29"/>
    </location>
</feature>
<gene>
    <name evidence="2" type="ORF">DY023_02205</name>
</gene>
<comment type="caution">
    <text evidence="2">The sequence shown here is derived from an EMBL/GenBank/DDBJ whole genome shotgun (WGS) entry which is preliminary data.</text>
</comment>
<name>A0A371NY62_9MICO</name>
<proteinExistence type="predicted"/>
<dbReference type="AlphaFoldDB" id="A0A371NY62"/>
<dbReference type="OrthoDB" id="5143742at2"/>
<dbReference type="EMBL" id="QUAB01000014">
    <property type="protein sequence ID" value="REJ07802.1"/>
    <property type="molecule type" value="Genomic_DNA"/>
</dbReference>